<comment type="caution">
    <text evidence="6">The sequence shown here is derived from an EMBL/GenBank/DDBJ whole genome shotgun (WGS) entry which is preliminary data.</text>
</comment>
<evidence type="ECO:0000259" key="5">
    <source>
        <dbReference type="Pfam" id="PF00034"/>
    </source>
</evidence>
<dbReference type="Pfam" id="PF00034">
    <property type="entry name" value="Cytochrom_C"/>
    <property type="match status" value="1"/>
</dbReference>
<evidence type="ECO:0000256" key="2">
    <source>
        <dbReference type="ARBA" id="ARBA00022723"/>
    </source>
</evidence>
<evidence type="ECO:0000256" key="4">
    <source>
        <dbReference type="SAM" id="SignalP"/>
    </source>
</evidence>
<feature type="signal peptide" evidence="4">
    <location>
        <begin position="1"/>
        <end position="18"/>
    </location>
</feature>
<keyword evidence="7" id="KW-1185">Reference proteome</keyword>
<keyword evidence="1" id="KW-0349">Heme</keyword>
<evidence type="ECO:0000256" key="1">
    <source>
        <dbReference type="ARBA" id="ARBA00022617"/>
    </source>
</evidence>
<dbReference type="InterPro" id="IPR009056">
    <property type="entry name" value="Cyt_c-like_dom"/>
</dbReference>
<evidence type="ECO:0000313" key="7">
    <source>
        <dbReference type="Proteomes" id="UP001517376"/>
    </source>
</evidence>
<keyword evidence="4" id="KW-0732">Signal</keyword>
<keyword evidence="3" id="KW-0408">Iron</keyword>
<dbReference type="InterPro" id="IPR036909">
    <property type="entry name" value="Cyt_c-like_dom_sf"/>
</dbReference>
<gene>
    <name evidence="6" type="ORF">GU920_01565</name>
</gene>
<sequence length="139" mass="14496">MRRVYLYPIGMISLFLLAACVLPGAERAGQTTGAGDYAAFCAGCHGPGGKGDGEMAAGLPQRPADLTQLAARNGGTFPTTRVMAQIWGYTGGRDGGRVMPQFSALLDGALVPYDGGDGIMTPTPIRLVELAEHLKTLQN</sequence>
<dbReference type="Proteomes" id="UP001517376">
    <property type="component" value="Unassembled WGS sequence"/>
</dbReference>
<proteinExistence type="predicted"/>
<keyword evidence="2" id="KW-0479">Metal-binding</keyword>
<dbReference type="Gene3D" id="1.10.760.10">
    <property type="entry name" value="Cytochrome c-like domain"/>
    <property type="match status" value="1"/>
</dbReference>
<evidence type="ECO:0000256" key="3">
    <source>
        <dbReference type="ARBA" id="ARBA00023004"/>
    </source>
</evidence>
<organism evidence="6 7">
    <name type="scientific">Paragemmobacter ruber</name>
    <dbReference type="NCBI Taxonomy" id="1985673"/>
    <lineage>
        <taxon>Bacteria</taxon>
        <taxon>Pseudomonadati</taxon>
        <taxon>Pseudomonadota</taxon>
        <taxon>Alphaproteobacteria</taxon>
        <taxon>Rhodobacterales</taxon>
        <taxon>Paracoccaceae</taxon>
        <taxon>Paragemmobacter</taxon>
    </lineage>
</organism>
<dbReference type="EMBL" id="JAAATW010000001">
    <property type="protein sequence ID" value="NBE06208.1"/>
    <property type="molecule type" value="Genomic_DNA"/>
</dbReference>
<protein>
    <submittedName>
        <fullName evidence="6">Cytochrome C</fullName>
    </submittedName>
</protein>
<feature type="domain" description="Cytochrome c" evidence="5">
    <location>
        <begin position="33"/>
        <end position="84"/>
    </location>
</feature>
<dbReference type="PROSITE" id="PS51257">
    <property type="entry name" value="PROKAR_LIPOPROTEIN"/>
    <property type="match status" value="1"/>
</dbReference>
<feature type="chain" id="PRO_5045853434" evidence="4">
    <location>
        <begin position="19"/>
        <end position="139"/>
    </location>
</feature>
<evidence type="ECO:0000313" key="6">
    <source>
        <dbReference type="EMBL" id="NBE06208.1"/>
    </source>
</evidence>
<dbReference type="SUPFAM" id="SSF46626">
    <property type="entry name" value="Cytochrome c"/>
    <property type="match status" value="1"/>
</dbReference>
<reference evidence="7" key="1">
    <citation type="submission" date="2020-01" db="EMBL/GenBank/DDBJ databases">
        <title>Sphingomonas sp. strain CSW-10.</title>
        <authorList>
            <person name="Chen W.-M."/>
        </authorList>
    </citation>
    <scope>NUCLEOTIDE SEQUENCE [LARGE SCALE GENOMIC DNA]</scope>
    <source>
        <strain evidence="7">CCP-1</strain>
    </source>
</reference>
<name>A0ABW9Y121_9RHOB</name>
<dbReference type="RefSeq" id="WP_161765229.1">
    <property type="nucleotide sequence ID" value="NZ_JAAATW010000001.1"/>
</dbReference>
<accession>A0ABW9Y121</accession>